<feature type="signal peptide" evidence="1">
    <location>
        <begin position="1"/>
        <end position="20"/>
    </location>
</feature>
<proteinExistence type="predicted"/>
<dbReference type="Proteomes" id="UP000189674">
    <property type="component" value="Chromosome"/>
</dbReference>
<evidence type="ECO:0000313" key="2">
    <source>
        <dbReference type="EMBL" id="AQT66979.1"/>
    </source>
</evidence>
<protein>
    <submittedName>
        <fullName evidence="2">Uncharacterized protein</fullName>
    </submittedName>
</protein>
<dbReference type="STRING" id="1936003.STSP2_00117"/>
<dbReference type="RefSeq" id="WP_146658856.1">
    <property type="nucleotide sequence ID" value="NZ_CP019791.1"/>
</dbReference>
<feature type="chain" id="PRO_5012911327" evidence="1">
    <location>
        <begin position="21"/>
        <end position="206"/>
    </location>
</feature>
<evidence type="ECO:0000313" key="3">
    <source>
        <dbReference type="Proteomes" id="UP000189674"/>
    </source>
</evidence>
<accession>A0A1U9NGC2</accession>
<sequence length="206" mass="22985" precursor="true">MRTGLIILMLVMLAGASAWATNIDPYDEEEQYVWSENVGWIDAKANGDGMEVTSGKVMGYLWSSSVGWINLYPRSSDPAVGVKNDGQGNLSGLAWGENVGWINFDPKVPNSKVDYGVKIDADGYFSGWAWGENIGWINFNSASLAPYGARVCIVKLEDLERFASQWLRSGYIYAADLNRDYQVDFADFALFAKLWLDYCPCDWGLK</sequence>
<evidence type="ECO:0000256" key="1">
    <source>
        <dbReference type="SAM" id="SignalP"/>
    </source>
</evidence>
<gene>
    <name evidence="2" type="ORF">STSP2_00117</name>
</gene>
<organism evidence="2 3">
    <name type="scientific">Anaerohalosphaera lusitana</name>
    <dbReference type="NCBI Taxonomy" id="1936003"/>
    <lineage>
        <taxon>Bacteria</taxon>
        <taxon>Pseudomonadati</taxon>
        <taxon>Planctomycetota</taxon>
        <taxon>Phycisphaerae</taxon>
        <taxon>Sedimentisphaerales</taxon>
        <taxon>Anaerohalosphaeraceae</taxon>
        <taxon>Anaerohalosphaera</taxon>
    </lineage>
</organism>
<dbReference type="AlphaFoldDB" id="A0A1U9NGC2"/>
<keyword evidence="1" id="KW-0732">Signal</keyword>
<dbReference type="OrthoDB" id="280557at2"/>
<reference evidence="3" key="1">
    <citation type="submission" date="2017-02" db="EMBL/GenBank/DDBJ databases">
        <title>Comparative genomics and description of representatives of a novel lineage of planctomycetes thriving in anoxic sediments.</title>
        <authorList>
            <person name="Spring S."/>
            <person name="Bunk B."/>
            <person name="Sproer C."/>
        </authorList>
    </citation>
    <scope>NUCLEOTIDE SEQUENCE [LARGE SCALE GENOMIC DNA]</scope>
    <source>
        <strain evidence="3">ST-NAGAB-D1</strain>
    </source>
</reference>
<dbReference type="EMBL" id="CP019791">
    <property type="protein sequence ID" value="AQT66979.1"/>
    <property type="molecule type" value="Genomic_DNA"/>
</dbReference>
<dbReference type="KEGG" id="alus:STSP2_00117"/>
<keyword evidence="3" id="KW-1185">Reference proteome</keyword>
<name>A0A1U9NGC2_9BACT</name>